<keyword evidence="3" id="KW-0732">Signal</keyword>
<feature type="compositionally biased region" description="Polar residues" evidence="4">
    <location>
        <begin position="203"/>
        <end position="220"/>
    </location>
</feature>
<dbReference type="GO" id="GO:0016787">
    <property type="term" value="F:hydrolase activity"/>
    <property type="evidence" value="ECO:0007669"/>
    <property type="project" value="InterPro"/>
</dbReference>
<accession>B4D2Y6</accession>
<evidence type="ECO:0000256" key="2">
    <source>
        <dbReference type="ARBA" id="ARBA00022525"/>
    </source>
</evidence>
<dbReference type="eggNOG" id="COG0737">
    <property type="taxonomic scope" value="Bacteria"/>
</dbReference>
<dbReference type="Pfam" id="PF02872">
    <property type="entry name" value="5_nucleotid_C"/>
    <property type="match status" value="1"/>
</dbReference>
<dbReference type="Pfam" id="PF24517">
    <property type="entry name" value="CBM96"/>
    <property type="match status" value="1"/>
</dbReference>
<dbReference type="InterPro" id="IPR030961">
    <property type="entry name" value="VPAMP_C"/>
</dbReference>
<comment type="subcellular location">
    <subcellularLocation>
        <location evidence="1">Secreted</location>
    </subcellularLocation>
</comment>
<reference evidence="7 8" key="1">
    <citation type="journal article" date="2011" name="J. Bacteriol.">
        <title>Genome sequence of Chthoniobacter flavus Ellin428, an aerobic heterotrophic soil bacterium.</title>
        <authorList>
            <person name="Kant R."/>
            <person name="van Passel M.W."/>
            <person name="Palva A."/>
            <person name="Lucas S."/>
            <person name="Lapidus A."/>
            <person name="Glavina Del Rio T."/>
            <person name="Dalin E."/>
            <person name="Tice H."/>
            <person name="Bruce D."/>
            <person name="Goodwin L."/>
            <person name="Pitluck S."/>
            <person name="Larimer F.W."/>
            <person name="Land M.L."/>
            <person name="Hauser L."/>
            <person name="Sangwan P."/>
            <person name="de Vos W.M."/>
            <person name="Janssen P.H."/>
            <person name="Smidt H."/>
        </authorList>
    </citation>
    <scope>NUCLEOTIDE SEQUENCE [LARGE SCALE GENOMIC DNA]</scope>
    <source>
        <strain evidence="7 8">Ellin428</strain>
    </source>
</reference>
<evidence type="ECO:0000256" key="4">
    <source>
        <dbReference type="SAM" id="MobiDB-lite"/>
    </source>
</evidence>
<dbReference type="PANTHER" id="PTHR11575">
    <property type="entry name" value="5'-NUCLEOTIDASE-RELATED"/>
    <property type="match status" value="1"/>
</dbReference>
<comment type="caution">
    <text evidence="7">The sequence shown here is derived from an EMBL/GenBank/DDBJ whole genome shotgun (WGS) entry which is preliminary data.</text>
</comment>
<dbReference type="InterPro" id="IPR036907">
    <property type="entry name" value="5'-Nucleotdase_C_sf"/>
</dbReference>
<protein>
    <submittedName>
        <fullName evidence="7">Metallophosphoesterase</fullName>
    </submittedName>
</protein>
<dbReference type="GO" id="GO:0005576">
    <property type="term" value="C:extracellular region"/>
    <property type="evidence" value="ECO:0007669"/>
    <property type="project" value="UniProtKB-SubCell"/>
</dbReference>
<dbReference type="InterPro" id="IPR006179">
    <property type="entry name" value="5_nucleotidase/apyrase"/>
</dbReference>
<dbReference type="eggNOG" id="COG2374">
    <property type="taxonomic scope" value="Bacteria"/>
</dbReference>
<name>B4D2Y6_9BACT</name>
<dbReference type="InParanoid" id="B4D2Y6"/>
<dbReference type="Gene3D" id="3.90.780.10">
    <property type="entry name" value="5'-Nucleotidase, C-terminal domain"/>
    <property type="match status" value="1"/>
</dbReference>
<dbReference type="GO" id="GO:0009166">
    <property type="term" value="P:nucleotide catabolic process"/>
    <property type="evidence" value="ECO:0007669"/>
    <property type="project" value="InterPro"/>
</dbReference>
<dbReference type="Gene3D" id="3.60.21.10">
    <property type="match status" value="1"/>
</dbReference>
<sequence>MIALIVALTQASFAGVLAGWDVHGMPGGSGNFGTSPLAATVNDPNVTVGGLTRGSGVSISGTGAARGWGGTDWTNADAPTAEGASKFATFTITPNSGFQVAITGITQFNYRRSSSGASTGLLQYQIGSGGFVDGPTLSYTSTSSTGASLAAIDLSNIPALQTVPPGTTVTFRIVNFGGTTSSGTWYIFDTANTTANDLEISGTVSSSGSTNPTAVASADSTGVAPGQNVQLTVQVTPGANPTSPGLSVTADLSPIGGSATQAFNAGPNNTFTYTATVPPTTALGSKTLAFTVQDTLGRSGSASLNLTVGGNLTIFHTNDTHARVTPHLWVIPQHSSNPATQFEAVGGVAYLGAKMFSLATNQPDALVLDGGDISEGNPVGDWNGPGNPTGSYGNGTAVEFYKLYDSKLRAIPGRGGRGLDAMVVGNHDVRDISYINNLKNQTNFPVISINICAKGTTTPYFQPYVTVNVNGHKVGIIGYTTESADSPEAEVNNLIDVKACDWSGTPGKIHFADYVNELRNNQGCDLVILLTHDGHSDLCTSNTSGSTPILVDDGAAKLPEVAITGHWHTWAETVWQPSILNYKTIFTEADCFTHYIGELRVSPTGKYISNANYVLCNADITPDPDIAQFIQTRKDQFNATNPPYTTDQIIGYTADDLLLDNKMKWWSSDEYPWSGNNTAGNWICDAIQWKATALFGQCDLSIESGGGVRSDIPAGPVTYTQIYETYPWADDTIYVVNMTGAEISNYIQQHTCDVALSHGWQVTAFDGNPTQITYNGQPISPTTTYKVAISNYMYLHDSVPFSDPSPQTSSYLARTALVEFTGQYPQGNPYNAGPSRYVLNTEFAGGFRAVVMMMNDNDTKTIFDDAFIRLLSANSETLGHLGTKQLPTDLVNPDGSVNRANRLGEIEMYRSYLGFKTGALKPGDIIETFGKGSFFGGDPEWVDQEGIQADGVEFKIVGHDDSLAKPTYFSSVNGFYNQTYKNHYVKFFARKTGTNTVVDKEGTTITLQKVTGFAAYPNVPGNNGDLLVITGIPTSESFSLRFRADSVALASSQGVTDFPPDSHIDALTADQTDPTLTLAATATVAPGANQTFYTLLSAADATVSSLNPTSTTNTTQMFVASATTGFGDERSLVRFDLSSIPAGSTITSATLNLFCFNAASTSLVADACPANSDSWAETSITWNTQPTFGAALDSQTLAASTTNVTYTWDATNFVQSKFAGNQQVSLVVKAQTEDMATATSFRFDAKEFGANIPFLKVTVANTGTPAALTQVQFFYRFSTDNATWGAWTLFQTATTAPYTANFVYPNGPGYYEFYSVATDSTPNVEPAPPFADAAVHFVPSVTTAPNNVTANGATASGTYNPGGTDTTVYFQYGTDTSYGSTTATQDIGSGTTPVNFTTPLNGLLAGTLYHVRAVTVTNGVTSYGADQTFTTQAQDVPAMPGWGWLALGGMLVMLAARQLSGRREAGAANVA</sequence>
<feature type="region of interest" description="Disordered" evidence="4">
    <location>
        <begin position="203"/>
        <end position="223"/>
    </location>
</feature>
<dbReference type="InterPro" id="IPR008334">
    <property type="entry name" value="5'-Nucleotdase_C"/>
</dbReference>
<evidence type="ECO:0000313" key="8">
    <source>
        <dbReference type="Proteomes" id="UP000005824"/>
    </source>
</evidence>
<dbReference type="PRINTS" id="PR01607">
    <property type="entry name" value="APYRASEFAMLY"/>
</dbReference>
<evidence type="ECO:0000259" key="5">
    <source>
        <dbReference type="Pfam" id="PF02872"/>
    </source>
</evidence>
<dbReference type="eggNOG" id="COG4733">
    <property type="taxonomic scope" value="Bacteria"/>
</dbReference>
<evidence type="ECO:0000313" key="7">
    <source>
        <dbReference type="EMBL" id="EDY19097.1"/>
    </source>
</evidence>
<dbReference type="InterPro" id="IPR029052">
    <property type="entry name" value="Metallo-depent_PP-like"/>
</dbReference>
<dbReference type="EMBL" id="ABVL01000009">
    <property type="protein sequence ID" value="EDY19097.1"/>
    <property type="molecule type" value="Genomic_DNA"/>
</dbReference>
<dbReference type="NCBIfam" id="TIGR04513">
    <property type="entry name" value="VPAMP_CTERM"/>
    <property type="match status" value="1"/>
</dbReference>
<dbReference type="STRING" id="497964.CfE428DRAFT_3274"/>
<organism evidence="7 8">
    <name type="scientific">Chthoniobacter flavus Ellin428</name>
    <dbReference type="NCBI Taxonomy" id="497964"/>
    <lineage>
        <taxon>Bacteria</taxon>
        <taxon>Pseudomonadati</taxon>
        <taxon>Verrucomicrobiota</taxon>
        <taxon>Spartobacteria</taxon>
        <taxon>Chthoniobacterales</taxon>
        <taxon>Chthoniobacteraceae</taxon>
        <taxon>Chthoniobacter</taxon>
    </lineage>
</organism>
<evidence type="ECO:0000256" key="1">
    <source>
        <dbReference type="ARBA" id="ARBA00004613"/>
    </source>
</evidence>
<evidence type="ECO:0000259" key="6">
    <source>
        <dbReference type="Pfam" id="PF24517"/>
    </source>
</evidence>
<dbReference type="PANTHER" id="PTHR11575:SF24">
    <property type="entry name" value="5'-NUCLEOTIDASE"/>
    <property type="match status" value="1"/>
</dbReference>
<dbReference type="NCBIfam" id="NF033679">
    <property type="entry name" value="DNRLRE_dom"/>
    <property type="match status" value="1"/>
</dbReference>
<keyword evidence="2" id="KW-0964">Secreted</keyword>
<evidence type="ECO:0000256" key="3">
    <source>
        <dbReference type="ARBA" id="ARBA00022729"/>
    </source>
</evidence>
<dbReference type="SUPFAM" id="SSF55816">
    <property type="entry name" value="5'-nucleotidase (syn. UDP-sugar hydrolase), C-terminal domain"/>
    <property type="match status" value="1"/>
</dbReference>
<proteinExistence type="predicted"/>
<keyword evidence="8" id="KW-1185">Reference proteome</keyword>
<feature type="domain" description="Carbohydrate-binding module family 96" evidence="6">
    <location>
        <begin position="1093"/>
        <end position="1258"/>
    </location>
</feature>
<dbReference type="Proteomes" id="UP000005824">
    <property type="component" value="Unassembled WGS sequence"/>
</dbReference>
<feature type="domain" description="5'-Nucleotidase C-terminal" evidence="5">
    <location>
        <begin position="675"/>
        <end position="794"/>
    </location>
</feature>
<dbReference type="SUPFAM" id="SSF56300">
    <property type="entry name" value="Metallo-dependent phosphatases"/>
    <property type="match status" value="1"/>
</dbReference>
<gene>
    <name evidence="7" type="ORF">CfE428DRAFT_3274</name>
</gene>
<dbReference type="InterPro" id="IPR055372">
    <property type="entry name" value="CBM96"/>
</dbReference>